<dbReference type="SMART" id="SM00448">
    <property type="entry name" value="REC"/>
    <property type="match status" value="1"/>
</dbReference>
<dbReference type="InterPro" id="IPR001789">
    <property type="entry name" value="Sig_transdc_resp-reg_receiver"/>
</dbReference>
<evidence type="ECO:0000313" key="13">
    <source>
        <dbReference type="EMBL" id="GAA6502342.1"/>
    </source>
</evidence>
<dbReference type="PROSITE" id="PS01124">
    <property type="entry name" value="HTH_ARAC_FAMILY_2"/>
    <property type="match status" value="1"/>
</dbReference>
<organism evidence="13 14">
    <name type="scientific">Blautia parvula</name>
    <dbReference type="NCBI Taxonomy" id="2877527"/>
    <lineage>
        <taxon>Bacteria</taxon>
        <taxon>Bacillati</taxon>
        <taxon>Bacillota</taxon>
        <taxon>Clostridia</taxon>
        <taxon>Lachnospirales</taxon>
        <taxon>Lachnospiraceae</taxon>
        <taxon>Blautia</taxon>
    </lineage>
</organism>
<keyword evidence="8" id="KW-0804">Transcription</keyword>
<evidence type="ECO:0000313" key="14">
    <source>
        <dbReference type="Proteomes" id="UP001600941"/>
    </source>
</evidence>
<feature type="modified residue" description="4-aspartylphosphate" evidence="10">
    <location>
        <position position="53"/>
    </location>
</feature>
<dbReference type="SMART" id="SM00342">
    <property type="entry name" value="HTH_ARAC"/>
    <property type="match status" value="1"/>
</dbReference>
<dbReference type="Pfam" id="PF00072">
    <property type="entry name" value="Response_reg"/>
    <property type="match status" value="1"/>
</dbReference>
<dbReference type="Proteomes" id="UP001600941">
    <property type="component" value="Unassembled WGS sequence"/>
</dbReference>
<reference evidence="13 14" key="1">
    <citation type="submission" date="2024-04" db="EMBL/GenBank/DDBJ databases">
        <title>Defined microbial consortia suppress multidrug-resistant proinflammatory Enterobacteriaceae via ecological control.</title>
        <authorList>
            <person name="Furuichi M."/>
            <person name="Kawaguchi T."/>
            <person name="Pust M."/>
            <person name="Yasuma K."/>
            <person name="Plichta D."/>
            <person name="Hasegawa N."/>
            <person name="Ohya T."/>
            <person name="Bhattarai S."/>
            <person name="Sasajima S."/>
            <person name="Aoto Y."/>
            <person name="Tuganbaev T."/>
            <person name="Yaginuma M."/>
            <person name="Ueda M."/>
            <person name="Okahashi N."/>
            <person name="Amafuji K."/>
            <person name="Kiridooshi Y."/>
            <person name="Sugita K."/>
            <person name="Strazar M."/>
            <person name="Skelly A."/>
            <person name="Suda W."/>
            <person name="Hattori M."/>
            <person name="Nakamoto N."/>
            <person name="Caballero S."/>
            <person name="Norman J."/>
            <person name="Olle B."/>
            <person name="Tanoue T."/>
            <person name="Arita M."/>
            <person name="Bucci V."/>
            <person name="Atarashi K."/>
            <person name="Xavier R."/>
            <person name="Honda K."/>
        </authorList>
    </citation>
    <scope>NUCLEOTIDE SEQUENCE [LARGE SCALE GENOMIC DNA]</scope>
    <source>
        <strain evidence="14">k34-0107-D12</strain>
    </source>
</reference>
<comment type="subcellular location">
    <subcellularLocation>
        <location evidence="1">Cytoplasm</location>
    </subcellularLocation>
</comment>
<sequence length="519" mass="60693">MKILLVDDEYYILNGLYQLIHARFPELEIFTGDYVTKAREILYREEPDILITDIRIAEENGLDFIKSIKTDFPHMHVYIISGYSEFEYAKTAIELNVRYYILKPINQKKVVELVRQSIDQIAEEKIRREDERKTLMLAKKKVVLDMIFEGGCSAELQVEIRRLGLASLFAGYRVVNISIKEYWTIATYSRSVQLSNLKMFIRRKLDDILGEAAGSRYLCIEDETGNYTLITGMQDELLEAVLEQIYSVLYEDFKLYTEFQISSLYEGELSFYAAYCESRGIGTKASRVLFYSGSDSRIVKELEKIRYKAVDTMEQENYIQLASLIELMIVRFSREYAENRVVQNFSRELYRDIVSYLKAKMTESDIQINDGPEDFITDNDETKLVNAYTALAECLRTCQQQMNTRKNREMIKKVIAYMEGDISCVSLDSAAEHVNTTPIYLSIIFKEVEGIHFKECLIQKKIEKAKRLLEDTELRIYEIGALVGYADIKYFSKMFKRYIGITPQEYRNQFDEKKEDESR</sequence>
<dbReference type="Pfam" id="PF12833">
    <property type="entry name" value="HTH_18"/>
    <property type="match status" value="1"/>
</dbReference>
<keyword evidence="14" id="KW-1185">Reference proteome</keyword>
<evidence type="ECO:0000256" key="7">
    <source>
        <dbReference type="ARBA" id="ARBA00023125"/>
    </source>
</evidence>
<dbReference type="SUPFAM" id="SSF46689">
    <property type="entry name" value="Homeodomain-like"/>
    <property type="match status" value="1"/>
</dbReference>
<dbReference type="PANTHER" id="PTHR42713">
    <property type="entry name" value="HISTIDINE KINASE-RELATED"/>
    <property type="match status" value="1"/>
</dbReference>
<evidence type="ECO:0000256" key="8">
    <source>
        <dbReference type="ARBA" id="ARBA00023163"/>
    </source>
</evidence>
<comment type="caution">
    <text evidence="13">The sequence shown here is derived from an EMBL/GenBank/DDBJ whole genome shotgun (WGS) entry which is preliminary data.</text>
</comment>
<protein>
    <recommendedName>
        <fullName evidence="2">Stage 0 sporulation protein A homolog</fullName>
    </recommendedName>
</protein>
<evidence type="ECO:0000256" key="2">
    <source>
        <dbReference type="ARBA" id="ARBA00018672"/>
    </source>
</evidence>
<proteinExistence type="predicted"/>
<gene>
    <name evidence="13" type="ORF">K340107D12_51580</name>
</gene>
<dbReference type="InterPro" id="IPR018060">
    <property type="entry name" value="HTH_AraC"/>
</dbReference>
<keyword evidence="6" id="KW-0805">Transcription regulation</keyword>
<evidence type="ECO:0000256" key="6">
    <source>
        <dbReference type="ARBA" id="ARBA00023015"/>
    </source>
</evidence>
<dbReference type="SUPFAM" id="SSF52172">
    <property type="entry name" value="CheY-like"/>
    <property type="match status" value="1"/>
</dbReference>
<dbReference type="InterPro" id="IPR018062">
    <property type="entry name" value="HTH_AraC-typ_CS"/>
</dbReference>
<dbReference type="InterPro" id="IPR020449">
    <property type="entry name" value="Tscrpt_reg_AraC-type_HTH"/>
</dbReference>
<keyword evidence="3" id="KW-0963">Cytoplasm</keyword>
<dbReference type="InterPro" id="IPR009057">
    <property type="entry name" value="Homeodomain-like_sf"/>
</dbReference>
<accession>A0ABQ0C142</accession>
<feature type="domain" description="HTH araC/xylS-type" evidence="11">
    <location>
        <begin position="412"/>
        <end position="509"/>
    </location>
</feature>
<dbReference type="CDD" id="cd17536">
    <property type="entry name" value="REC_YesN-like"/>
    <property type="match status" value="1"/>
</dbReference>
<dbReference type="PROSITE" id="PS00041">
    <property type="entry name" value="HTH_ARAC_FAMILY_1"/>
    <property type="match status" value="1"/>
</dbReference>
<feature type="domain" description="Response regulatory" evidence="12">
    <location>
        <begin position="2"/>
        <end position="118"/>
    </location>
</feature>
<evidence type="ECO:0000256" key="3">
    <source>
        <dbReference type="ARBA" id="ARBA00022490"/>
    </source>
</evidence>
<dbReference type="Gene3D" id="1.10.10.60">
    <property type="entry name" value="Homeodomain-like"/>
    <property type="match status" value="2"/>
</dbReference>
<evidence type="ECO:0000256" key="9">
    <source>
        <dbReference type="ARBA" id="ARBA00024867"/>
    </source>
</evidence>
<dbReference type="EMBL" id="BAABZQ010000001">
    <property type="protein sequence ID" value="GAA6502342.1"/>
    <property type="molecule type" value="Genomic_DNA"/>
</dbReference>
<dbReference type="InterPro" id="IPR011006">
    <property type="entry name" value="CheY-like_superfamily"/>
</dbReference>
<dbReference type="Gene3D" id="3.40.50.2300">
    <property type="match status" value="1"/>
</dbReference>
<dbReference type="InterPro" id="IPR051552">
    <property type="entry name" value="HptR"/>
</dbReference>
<keyword evidence="4 10" id="KW-0597">Phosphoprotein</keyword>
<dbReference type="PROSITE" id="PS50110">
    <property type="entry name" value="RESPONSE_REGULATORY"/>
    <property type="match status" value="1"/>
</dbReference>
<dbReference type="PANTHER" id="PTHR42713:SF3">
    <property type="entry name" value="TRANSCRIPTIONAL REGULATORY PROTEIN HPTR"/>
    <property type="match status" value="1"/>
</dbReference>
<evidence type="ECO:0000259" key="11">
    <source>
        <dbReference type="PROSITE" id="PS01124"/>
    </source>
</evidence>
<name>A0ABQ0C142_9FIRM</name>
<evidence type="ECO:0000256" key="5">
    <source>
        <dbReference type="ARBA" id="ARBA00023012"/>
    </source>
</evidence>
<keyword evidence="7" id="KW-0238">DNA-binding</keyword>
<dbReference type="PRINTS" id="PR00032">
    <property type="entry name" value="HTHARAC"/>
</dbReference>
<evidence type="ECO:0000259" key="12">
    <source>
        <dbReference type="PROSITE" id="PS50110"/>
    </source>
</evidence>
<evidence type="ECO:0000256" key="10">
    <source>
        <dbReference type="PROSITE-ProRule" id="PRU00169"/>
    </source>
</evidence>
<comment type="function">
    <text evidence="9">May play the central regulatory role in sporulation. It may be an element of the effector pathway responsible for the activation of sporulation genes in response to nutritional stress. Spo0A may act in concert with spo0H (a sigma factor) to control the expression of some genes that are critical to the sporulation process.</text>
</comment>
<dbReference type="RefSeq" id="WP_033140770.1">
    <property type="nucleotide sequence ID" value="NZ_AP031413.1"/>
</dbReference>
<evidence type="ECO:0000256" key="4">
    <source>
        <dbReference type="ARBA" id="ARBA00022553"/>
    </source>
</evidence>
<keyword evidence="5" id="KW-0902">Two-component regulatory system</keyword>
<evidence type="ECO:0000256" key="1">
    <source>
        <dbReference type="ARBA" id="ARBA00004496"/>
    </source>
</evidence>